<organism evidence="2">
    <name type="scientific">Streptomyces rochei</name>
    <name type="common">Streptomyces parvullus</name>
    <dbReference type="NCBI Taxonomy" id="1928"/>
    <lineage>
        <taxon>Bacteria</taxon>
        <taxon>Bacillati</taxon>
        <taxon>Actinomycetota</taxon>
        <taxon>Actinomycetes</taxon>
        <taxon>Kitasatosporales</taxon>
        <taxon>Streptomycetaceae</taxon>
        <taxon>Streptomyces</taxon>
        <taxon>Streptomyces rochei group</taxon>
    </lineage>
</organism>
<evidence type="ECO:0000313" key="2">
    <source>
        <dbReference type="EMBL" id="BAK19848.1"/>
    </source>
</evidence>
<dbReference type="AlphaFoldDB" id="F2Z8R8"/>
<proteinExistence type="predicted"/>
<sequence length="110" mass="11924">MPPSLHQQREGSHSPSGPDSPLAGHHQACNRPTEPTQLGGAISKVGLCERCTAIPKDATFLRAAPATSAGVAAVFRHDQRRKEMGVMPQPQFYEVDVPIHRTDQQLHGLL</sequence>
<evidence type="ECO:0000256" key="1">
    <source>
        <dbReference type="SAM" id="MobiDB-lite"/>
    </source>
</evidence>
<gene>
    <name evidence="2" type="primary">pSLA2-M.54</name>
</gene>
<protein>
    <submittedName>
        <fullName evidence="2">Uncharacterized protein</fullName>
    </submittedName>
</protein>
<reference evidence="2" key="1">
    <citation type="journal article" date="1994" name="J. Antibiot.">
        <title>Isolation and characterization of linear plasmids from lankacidin-producing Streptomyces species.</title>
        <authorList>
            <person name="Kinashi H."/>
            <person name="Mori E."/>
            <person name="Hatani A."/>
            <person name="Nimi O."/>
        </authorList>
    </citation>
    <scope>NUCLEOTIDE SEQUENCE</scope>
    <source>
        <strain evidence="2">7434AN4</strain>
        <plasmid evidence="2">pSLA2-M</plasmid>
    </source>
</reference>
<accession>F2Z8R8</accession>
<feature type="region of interest" description="Disordered" evidence="1">
    <location>
        <begin position="1"/>
        <end position="35"/>
    </location>
</feature>
<reference evidence="2" key="2">
    <citation type="journal article" date="2011" name="Biosci. Biotechnol. Biochem.">
        <title>pSLA2-M of Streptomyces rochei is a composite linear plasmid characterized by self-defense genes and homology with pSLA2-L.</title>
        <authorList>
            <person name="Yang Y."/>
            <person name="Kurokawa T."/>
            <person name="Takahama Y."/>
            <person name="Nindita Y."/>
            <person name="Mochizuki S."/>
            <person name="Arakawa K."/>
            <person name="Endo S."/>
            <person name="Kinashi H."/>
        </authorList>
    </citation>
    <scope>NUCLEOTIDE SEQUENCE</scope>
    <source>
        <strain evidence="2">7434AN4</strain>
        <plasmid evidence="2">pSLA2-M</plasmid>
    </source>
</reference>
<keyword evidence="2" id="KW-0614">Plasmid</keyword>
<name>F2Z8R8_STRRO</name>
<geneLocation type="plasmid" evidence="2">
    <name>pSLA2-M</name>
</geneLocation>
<dbReference type="EMBL" id="AB597522">
    <property type="protein sequence ID" value="BAK19848.1"/>
    <property type="molecule type" value="Genomic_DNA"/>
</dbReference>